<organism evidence="2 3">
    <name type="scientific">Corchorus olitorius</name>
    <dbReference type="NCBI Taxonomy" id="93759"/>
    <lineage>
        <taxon>Eukaryota</taxon>
        <taxon>Viridiplantae</taxon>
        <taxon>Streptophyta</taxon>
        <taxon>Embryophyta</taxon>
        <taxon>Tracheophyta</taxon>
        <taxon>Spermatophyta</taxon>
        <taxon>Magnoliopsida</taxon>
        <taxon>eudicotyledons</taxon>
        <taxon>Gunneridae</taxon>
        <taxon>Pentapetalae</taxon>
        <taxon>rosids</taxon>
        <taxon>malvids</taxon>
        <taxon>Malvales</taxon>
        <taxon>Malvaceae</taxon>
        <taxon>Grewioideae</taxon>
        <taxon>Apeibeae</taxon>
        <taxon>Corchorus</taxon>
    </lineage>
</organism>
<accession>A0A1R3HZH2</accession>
<protein>
    <submittedName>
        <fullName evidence="2">Uncharacterized protein</fullName>
    </submittedName>
</protein>
<dbReference type="AlphaFoldDB" id="A0A1R3HZH2"/>
<name>A0A1R3HZH2_9ROSI</name>
<evidence type="ECO:0000256" key="1">
    <source>
        <dbReference type="SAM" id="MobiDB-lite"/>
    </source>
</evidence>
<gene>
    <name evidence="2" type="ORF">COLO4_25902</name>
</gene>
<evidence type="ECO:0000313" key="3">
    <source>
        <dbReference type="Proteomes" id="UP000187203"/>
    </source>
</evidence>
<dbReference type="EMBL" id="AWUE01019167">
    <property type="protein sequence ID" value="OMO75745.1"/>
    <property type="molecule type" value="Genomic_DNA"/>
</dbReference>
<comment type="caution">
    <text evidence="2">The sequence shown here is derived from an EMBL/GenBank/DDBJ whole genome shotgun (WGS) entry which is preliminary data.</text>
</comment>
<feature type="region of interest" description="Disordered" evidence="1">
    <location>
        <begin position="34"/>
        <end position="61"/>
    </location>
</feature>
<sequence length="61" mass="7454">MEIRKEEDRMNQEVWWPEFVAVVTGEETEKVKEGKKVGERRKMMGEKKRVREEKKMREISN</sequence>
<reference evidence="3" key="1">
    <citation type="submission" date="2013-09" db="EMBL/GenBank/DDBJ databases">
        <title>Corchorus olitorius genome sequencing.</title>
        <authorList>
            <person name="Alam M."/>
            <person name="Haque M.S."/>
            <person name="Islam M.S."/>
            <person name="Emdad E.M."/>
            <person name="Islam M.M."/>
            <person name="Ahmed B."/>
            <person name="Halim A."/>
            <person name="Hossen Q.M.M."/>
            <person name="Hossain M.Z."/>
            <person name="Ahmed R."/>
            <person name="Khan M.M."/>
            <person name="Islam R."/>
            <person name="Rashid M.M."/>
            <person name="Khan S.A."/>
            <person name="Rahman M.S."/>
            <person name="Alam M."/>
            <person name="Yahiya A.S."/>
            <person name="Khan M.S."/>
            <person name="Azam M.S."/>
            <person name="Haque T."/>
            <person name="Lashkar M.Z.H."/>
            <person name="Akhand A.I."/>
            <person name="Morshed G."/>
            <person name="Roy S."/>
            <person name="Uddin K.S."/>
            <person name="Rabeya T."/>
            <person name="Hossain A.S."/>
            <person name="Chowdhury A."/>
            <person name="Snigdha A.R."/>
            <person name="Mortoza M.S."/>
            <person name="Matin S.A."/>
            <person name="Hoque S.M.E."/>
            <person name="Islam M.K."/>
            <person name="Roy D.K."/>
            <person name="Haider R."/>
            <person name="Moosa M.M."/>
            <person name="Elias S.M."/>
            <person name="Hasan A.M."/>
            <person name="Jahan S."/>
            <person name="Shafiuddin M."/>
            <person name="Mahmood N."/>
            <person name="Shommy N.S."/>
        </authorList>
    </citation>
    <scope>NUCLEOTIDE SEQUENCE [LARGE SCALE GENOMIC DNA]</scope>
    <source>
        <strain evidence="3">cv. O-4</strain>
    </source>
</reference>
<dbReference type="Proteomes" id="UP000187203">
    <property type="component" value="Unassembled WGS sequence"/>
</dbReference>
<proteinExistence type="predicted"/>
<keyword evidence="3" id="KW-1185">Reference proteome</keyword>
<evidence type="ECO:0000313" key="2">
    <source>
        <dbReference type="EMBL" id="OMO75745.1"/>
    </source>
</evidence>